<evidence type="ECO:0008006" key="4">
    <source>
        <dbReference type="Google" id="ProtNLM"/>
    </source>
</evidence>
<name>A0A1E5JRU0_9GAMM</name>
<dbReference type="OrthoDB" id="5734946at2"/>
<dbReference type="Pfam" id="PF16137">
    <property type="entry name" value="DUF4845"/>
    <property type="match status" value="1"/>
</dbReference>
<accession>A0A1E5JRU0</accession>
<dbReference type="RefSeq" id="WP_058518107.1">
    <property type="nucleotide sequence ID" value="NZ_CAAAIE010000011.1"/>
</dbReference>
<keyword evidence="1" id="KW-0472">Membrane</keyword>
<dbReference type="PATRIC" id="fig|45071.6.peg.2505"/>
<keyword evidence="1" id="KW-0812">Transmembrane</keyword>
<dbReference type="AlphaFoldDB" id="A0A1E5JRU0"/>
<dbReference type="Proteomes" id="UP000095229">
    <property type="component" value="Unassembled WGS sequence"/>
</dbReference>
<keyword evidence="1" id="KW-1133">Transmembrane helix</keyword>
<proteinExistence type="predicted"/>
<evidence type="ECO:0000313" key="3">
    <source>
        <dbReference type="Proteomes" id="UP000095229"/>
    </source>
</evidence>
<keyword evidence="3" id="KW-1185">Reference proteome</keyword>
<gene>
    <name evidence="2" type="ORF">lpari_01707</name>
</gene>
<organism evidence="2 3">
    <name type="scientific">Legionella parisiensis</name>
    <dbReference type="NCBI Taxonomy" id="45071"/>
    <lineage>
        <taxon>Bacteria</taxon>
        <taxon>Pseudomonadati</taxon>
        <taxon>Pseudomonadota</taxon>
        <taxon>Gammaproteobacteria</taxon>
        <taxon>Legionellales</taxon>
        <taxon>Legionellaceae</taxon>
        <taxon>Legionella</taxon>
    </lineage>
</organism>
<protein>
    <recommendedName>
        <fullName evidence="4">DUF4845 domain-containing protein</fullName>
    </recommendedName>
</protein>
<evidence type="ECO:0000256" key="1">
    <source>
        <dbReference type="SAM" id="Phobius"/>
    </source>
</evidence>
<evidence type="ECO:0000313" key="2">
    <source>
        <dbReference type="EMBL" id="OEH47232.1"/>
    </source>
</evidence>
<comment type="caution">
    <text evidence="2">The sequence shown here is derived from an EMBL/GenBank/DDBJ whole genome shotgun (WGS) entry which is preliminary data.</text>
</comment>
<feature type="transmembrane region" description="Helical" evidence="1">
    <location>
        <begin position="12"/>
        <end position="34"/>
    </location>
</feature>
<dbReference type="EMBL" id="LSOG01000051">
    <property type="protein sequence ID" value="OEH47232.1"/>
    <property type="molecule type" value="Genomic_DNA"/>
</dbReference>
<reference evidence="2 3" key="1">
    <citation type="submission" date="2016-02" db="EMBL/GenBank/DDBJ databases">
        <title>Secondary metabolites in Legionella.</title>
        <authorList>
            <person name="Tobias N.J."/>
            <person name="Bode H.B."/>
        </authorList>
    </citation>
    <scope>NUCLEOTIDE SEQUENCE [LARGE SCALE GENOMIC DNA]</scope>
    <source>
        <strain evidence="2 3">DSM 19216</strain>
    </source>
</reference>
<dbReference type="STRING" id="45071.Lpar_2333"/>
<sequence length="130" mass="14561">MHKQKGMTLIGMLFTVVVIVMAATIVMRVIPVYLQYYSITKSIKGLNEVSQSTLTGDPMADVNVLKSTLDKRLSINGVESLKENQLLIEPIGVNKFRVKLKYQVVKPLVYNISLLFDFNHTEEVVTGSES</sequence>
<dbReference type="InterPro" id="IPR032314">
    <property type="entry name" value="DUF4845"/>
</dbReference>